<protein>
    <recommendedName>
        <fullName evidence="1">Thoeris protein ThsB TIR-like domain-containing protein</fullName>
    </recommendedName>
</protein>
<dbReference type="Gene3D" id="3.40.50.11200">
    <property type="match status" value="1"/>
</dbReference>
<sequence length="170" mass="19935">MAYRNKTYVIFDGDNDMWAYARMKGWKALKNIDFNFIDAHDLKPLTKQAKSEDYIKGRLSERLKNAKQVIVLVGEKTKNLYRFVRWEIQQSINLDLPIVVANLNKEREIDGVLCPAILKGANAMHISFRMKMIKHALDDWPPYYKSSVDKSESNNWRYKESVYKNLGLND</sequence>
<name>A0A4Q9FQE5_9FLAO</name>
<feature type="domain" description="Thoeris protein ThsB TIR-like" evidence="1">
    <location>
        <begin position="10"/>
        <end position="106"/>
    </location>
</feature>
<gene>
    <name evidence="2" type="ORF">EYD46_04445</name>
</gene>
<accession>A0A4Q9FQE5</accession>
<proteinExistence type="predicted"/>
<dbReference type="OrthoDB" id="1099430at2"/>
<dbReference type="Pfam" id="PF08937">
    <property type="entry name" value="ThsB_TIR"/>
    <property type="match status" value="1"/>
</dbReference>
<dbReference type="InterPro" id="IPR015032">
    <property type="entry name" value="ThsB__TIR-like_domain"/>
</dbReference>
<evidence type="ECO:0000259" key="1">
    <source>
        <dbReference type="Pfam" id="PF08937"/>
    </source>
</evidence>
<organism evidence="2 3">
    <name type="scientific">Hyunsoonleella pacifica</name>
    <dbReference type="NCBI Taxonomy" id="1080224"/>
    <lineage>
        <taxon>Bacteria</taxon>
        <taxon>Pseudomonadati</taxon>
        <taxon>Bacteroidota</taxon>
        <taxon>Flavobacteriia</taxon>
        <taxon>Flavobacteriales</taxon>
        <taxon>Flavobacteriaceae</taxon>
    </lineage>
</organism>
<dbReference type="EMBL" id="SIRS01000002">
    <property type="protein sequence ID" value="TBN17570.1"/>
    <property type="molecule type" value="Genomic_DNA"/>
</dbReference>
<reference evidence="2 3" key="1">
    <citation type="journal article" date="2015" name="Int. J. Syst. Evol. Microbiol.">
        <title>Hyunsoonleella pacifica sp. nov., isolated from seawater of South Pacific Gyre.</title>
        <authorList>
            <person name="Gao X."/>
            <person name="Zhang Z."/>
            <person name="Dai X."/>
            <person name="Zhang X.H."/>
        </authorList>
    </citation>
    <scope>NUCLEOTIDE SEQUENCE [LARGE SCALE GENOMIC DNA]</scope>
    <source>
        <strain evidence="2 3">SW033</strain>
    </source>
</reference>
<comment type="caution">
    <text evidence="2">The sequence shown here is derived from an EMBL/GenBank/DDBJ whole genome shotgun (WGS) entry which is preliminary data.</text>
</comment>
<evidence type="ECO:0000313" key="3">
    <source>
        <dbReference type="Proteomes" id="UP000292372"/>
    </source>
</evidence>
<dbReference type="Proteomes" id="UP000292372">
    <property type="component" value="Unassembled WGS sequence"/>
</dbReference>
<dbReference type="RefSeq" id="WP_130935861.1">
    <property type="nucleotide sequence ID" value="NZ_BMEE01000001.1"/>
</dbReference>
<evidence type="ECO:0000313" key="2">
    <source>
        <dbReference type="EMBL" id="TBN17570.1"/>
    </source>
</evidence>
<keyword evidence="3" id="KW-1185">Reference proteome</keyword>
<dbReference type="AlphaFoldDB" id="A0A4Q9FQE5"/>